<dbReference type="Proteomes" id="UP000682308">
    <property type="component" value="Unassembled WGS sequence"/>
</dbReference>
<reference evidence="1 2" key="1">
    <citation type="submission" date="2021-04" db="EMBL/GenBank/DDBJ databases">
        <title>Characterization of the biosynthetic gene cluster of new lipopeptides with antitumor activity in the genome of the marine Streptomyces PHM034.</title>
        <authorList>
            <person name="Ceniceros A."/>
            <person name="Canedo L."/>
            <person name="Mendez C."/>
            <person name="Olano C."/>
            <person name="Schleissner C."/>
            <person name="Cuevas C."/>
            <person name="De La Calle F."/>
            <person name="Salas J.A."/>
        </authorList>
    </citation>
    <scope>NUCLEOTIDE SEQUENCE [LARGE SCALE GENOMIC DNA]</scope>
    <source>
        <strain evidence="1 2">PHM034</strain>
    </source>
</reference>
<accession>A0A941J1D6</accession>
<dbReference type="EMBL" id="JAGTPG010000001">
    <property type="protein sequence ID" value="MBR8638655.1"/>
    <property type="molecule type" value="Genomic_DNA"/>
</dbReference>
<organism evidence="1 2">
    <name type="scientific">Streptomyces tuirus</name>
    <dbReference type="NCBI Taxonomy" id="68278"/>
    <lineage>
        <taxon>Bacteria</taxon>
        <taxon>Bacillati</taxon>
        <taxon>Actinomycetota</taxon>
        <taxon>Actinomycetes</taxon>
        <taxon>Kitasatosporales</taxon>
        <taxon>Streptomycetaceae</taxon>
        <taxon>Streptomyces</taxon>
    </lineage>
</organism>
<sequence>MTGVVADLAMVVASAALLCGHQGVTPPLPRRGAWRGLYGRLAASRAIRAPRIHPTHERAPHASLWARSQPLTYEETA</sequence>
<gene>
    <name evidence="1" type="ORF">KEF29_03410</name>
</gene>
<evidence type="ECO:0000313" key="1">
    <source>
        <dbReference type="EMBL" id="MBR8638655.1"/>
    </source>
</evidence>
<proteinExistence type="predicted"/>
<protein>
    <submittedName>
        <fullName evidence="1">Uncharacterized protein</fullName>
    </submittedName>
</protein>
<comment type="caution">
    <text evidence="1">The sequence shown here is derived from an EMBL/GenBank/DDBJ whole genome shotgun (WGS) entry which is preliminary data.</text>
</comment>
<evidence type="ECO:0000313" key="2">
    <source>
        <dbReference type="Proteomes" id="UP000682308"/>
    </source>
</evidence>
<name>A0A941J1D6_9ACTN</name>
<keyword evidence="2" id="KW-1185">Reference proteome</keyword>
<dbReference type="AlphaFoldDB" id="A0A941J1D6"/>